<evidence type="ECO:0000256" key="3">
    <source>
        <dbReference type="ARBA" id="ARBA00022723"/>
    </source>
</evidence>
<dbReference type="Proteomes" id="UP000638263">
    <property type="component" value="Unassembled WGS sequence"/>
</dbReference>
<comment type="caution">
    <text evidence="7">The sequence shown here is derived from an EMBL/GenBank/DDBJ whole genome shotgun (WGS) entry which is preliminary data.</text>
</comment>
<evidence type="ECO:0000256" key="6">
    <source>
        <dbReference type="ARBA" id="ARBA00023033"/>
    </source>
</evidence>
<sequence>MNTPLDPVPPQVPGRDDEQRVALYSAEFAADPHRVYREMHARYGALVPVELAPGVPATLVIGYRAALRILNDPGRFPADPRHWEKTVPADCPVLPVLQWRPNAPRSAGAEHTRYRGATTTALNGVDLHALRGTVERFAVPLINSFCATGSADLVAQYAFPLTFEVINAMLGCPPDISARAAAATAAIFDGVDSEKGNLMFGEAVRELVAAKGSEPGDDVTTRLLHHSAGLDDTEMTHQVVALYGVGMGPMQSLIINTLSLILTDDRLADEMLGGALSTRDALDDVLFDDPPLPNASVTYPRQPILVDDVWLPAHQPVVISLAGCNNDPEIRDGNHIGNRAHLAWGAGPHACPAQPTAYLIAQEAIDQLLDALPEIQLAVPVEELVWRPGPLHRTLAGLPVTFPPTPPLPVG</sequence>
<dbReference type="GO" id="GO:0005506">
    <property type="term" value="F:iron ion binding"/>
    <property type="evidence" value="ECO:0007669"/>
    <property type="project" value="InterPro"/>
</dbReference>
<name>A0A917VL83_9NOCA</name>
<evidence type="ECO:0000256" key="2">
    <source>
        <dbReference type="ARBA" id="ARBA00022617"/>
    </source>
</evidence>
<keyword evidence="2" id="KW-0349">Heme</keyword>
<gene>
    <name evidence="7" type="ORF">GCM10011588_03340</name>
</gene>
<reference evidence="7" key="2">
    <citation type="submission" date="2020-09" db="EMBL/GenBank/DDBJ databases">
        <authorList>
            <person name="Sun Q."/>
            <person name="Zhou Y."/>
        </authorList>
    </citation>
    <scope>NUCLEOTIDE SEQUENCE</scope>
    <source>
        <strain evidence="7">CGMCC 4.3508</strain>
    </source>
</reference>
<dbReference type="InterPro" id="IPR002397">
    <property type="entry name" value="Cyt_P450_B"/>
</dbReference>
<keyword evidence="4" id="KW-0560">Oxidoreductase</keyword>
<evidence type="ECO:0000256" key="1">
    <source>
        <dbReference type="ARBA" id="ARBA00010617"/>
    </source>
</evidence>
<protein>
    <submittedName>
        <fullName evidence="7">Cytochrome P450</fullName>
    </submittedName>
</protein>
<accession>A0A917VL83</accession>
<evidence type="ECO:0000256" key="4">
    <source>
        <dbReference type="ARBA" id="ARBA00023002"/>
    </source>
</evidence>
<dbReference type="GO" id="GO:0020037">
    <property type="term" value="F:heme binding"/>
    <property type="evidence" value="ECO:0007669"/>
    <property type="project" value="InterPro"/>
</dbReference>
<evidence type="ECO:0000313" key="7">
    <source>
        <dbReference type="EMBL" id="GGK92242.1"/>
    </source>
</evidence>
<proteinExistence type="inferred from homology"/>
<dbReference type="RefSeq" id="WP_058855618.1">
    <property type="nucleotide sequence ID" value="NZ_BMMH01000001.1"/>
</dbReference>
<dbReference type="EMBL" id="BMMH01000001">
    <property type="protein sequence ID" value="GGK92242.1"/>
    <property type="molecule type" value="Genomic_DNA"/>
</dbReference>
<comment type="similarity">
    <text evidence="1">Belongs to the cytochrome P450 family.</text>
</comment>
<keyword evidence="3" id="KW-0479">Metal-binding</keyword>
<keyword evidence="6" id="KW-0503">Monooxygenase</keyword>
<keyword evidence="5" id="KW-0408">Iron</keyword>
<reference evidence="7" key="1">
    <citation type="journal article" date="2014" name="Int. J. Syst. Evol. Microbiol.">
        <title>Complete genome sequence of Corynebacterium casei LMG S-19264T (=DSM 44701T), isolated from a smear-ripened cheese.</title>
        <authorList>
            <consortium name="US DOE Joint Genome Institute (JGI-PGF)"/>
            <person name="Walter F."/>
            <person name="Albersmeier A."/>
            <person name="Kalinowski J."/>
            <person name="Ruckert C."/>
        </authorList>
    </citation>
    <scope>NUCLEOTIDE SEQUENCE</scope>
    <source>
        <strain evidence="7">CGMCC 4.3508</strain>
    </source>
</reference>
<dbReference type="GO" id="GO:0016705">
    <property type="term" value="F:oxidoreductase activity, acting on paired donors, with incorporation or reduction of molecular oxygen"/>
    <property type="evidence" value="ECO:0007669"/>
    <property type="project" value="InterPro"/>
</dbReference>
<dbReference type="InterPro" id="IPR036396">
    <property type="entry name" value="Cyt_P450_sf"/>
</dbReference>
<dbReference type="Gene3D" id="1.10.630.10">
    <property type="entry name" value="Cytochrome P450"/>
    <property type="match status" value="1"/>
</dbReference>
<organism evidence="7 8">
    <name type="scientific">Nocardia jinanensis</name>
    <dbReference type="NCBI Taxonomy" id="382504"/>
    <lineage>
        <taxon>Bacteria</taxon>
        <taxon>Bacillati</taxon>
        <taxon>Actinomycetota</taxon>
        <taxon>Actinomycetes</taxon>
        <taxon>Mycobacteriales</taxon>
        <taxon>Nocardiaceae</taxon>
        <taxon>Nocardia</taxon>
    </lineage>
</organism>
<dbReference type="GO" id="GO:0004497">
    <property type="term" value="F:monooxygenase activity"/>
    <property type="evidence" value="ECO:0007669"/>
    <property type="project" value="UniProtKB-KW"/>
</dbReference>
<evidence type="ECO:0000256" key="5">
    <source>
        <dbReference type="ARBA" id="ARBA00023004"/>
    </source>
</evidence>
<keyword evidence="8" id="KW-1185">Reference proteome</keyword>
<dbReference type="AlphaFoldDB" id="A0A917VL83"/>
<dbReference type="SUPFAM" id="SSF48264">
    <property type="entry name" value="Cytochrome P450"/>
    <property type="match status" value="1"/>
</dbReference>
<dbReference type="PANTHER" id="PTHR46696:SF1">
    <property type="entry name" value="CYTOCHROME P450 YJIB-RELATED"/>
    <property type="match status" value="1"/>
</dbReference>
<dbReference type="PANTHER" id="PTHR46696">
    <property type="entry name" value="P450, PUTATIVE (EUROFUNG)-RELATED"/>
    <property type="match status" value="1"/>
</dbReference>
<evidence type="ECO:0000313" key="8">
    <source>
        <dbReference type="Proteomes" id="UP000638263"/>
    </source>
</evidence>
<dbReference type="PRINTS" id="PR00359">
    <property type="entry name" value="BP450"/>
</dbReference>